<dbReference type="SUPFAM" id="SSF53474">
    <property type="entry name" value="alpha/beta-Hydrolases"/>
    <property type="match status" value="1"/>
</dbReference>
<dbReference type="EMBL" id="VKHT01000744">
    <property type="protein sequence ID" value="MBB0246132.1"/>
    <property type="molecule type" value="Genomic_DNA"/>
</dbReference>
<dbReference type="Gene3D" id="3.40.50.1820">
    <property type="entry name" value="alpha/beta hydrolase"/>
    <property type="match status" value="1"/>
</dbReference>
<accession>A0A7W3Y3B1</accession>
<feature type="chain" id="PRO_5031427746" evidence="1">
    <location>
        <begin position="30"/>
        <end position="226"/>
    </location>
</feature>
<keyword evidence="1" id="KW-0732">Signal</keyword>
<keyword evidence="2" id="KW-0378">Hydrolase</keyword>
<feature type="signal peptide" evidence="1">
    <location>
        <begin position="1"/>
        <end position="29"/>
    </location>
</feature>
<dbReference type="GO" id="GO:0016298">
    <property type="term" value="F:lipase activity"/>
    <property type="evidence" value="ECO:0007669"/>
    <property type="project" value="TreeGrafter"/>
</dbReference>
<dbReference type="RefSeq" id="WP_182607515.1">
    <property type="nucleotide sequence ID" value="NZ_VKHT01000744.1"/>
</dbReference>
<dbReference type="PANTHER" id="PTHR32015">
    <property type="entry name" value="FASTING INDUCED LIPASE"/>
    <property type="match status" value="1"/>
</dbReference>
<evidence type="ECO:0000313" key="3">
    <source>
        <dbReference type="Proteomes" id="UP000538929"/>
    </source>
</evidence>
<dbReference type="GO" id="GO:0016042">
    <property type="term" value="P:lipid catabolic process"/>
    <property type="evidence" value="ECO:0007669"/>
    <property type="project" value="InterPro"/>
</dbReference>
<dbReference type="AlphaFoldDB" id="A0A7W3Y3B1"/>
<dbReference type="Proteomes" id="UP000538929">
    <property type="component" value="Unassembled WGS sequence"/>
</dbReference>
<dbReference type="InterPro" id="IPR029058">
    <property type="entry name" value="AB_hydrolase_fold"/>
</dbReference>
<comment type="caution">
    <text evidence="2">The sequence shown here is derived from an EMBL/GenBank/DDBJ whole genome shotgun (WGS) entry which is preliminary data.</text>
</comment>
<evidence type="ECO:0000256" key="1">
    <source>
        <dbReference type="SAM" id="SignalP"/>
    </source>
</evidence>
<gene>
    <name evidence="2" type="ORF">FNQ90_18970</name>
</gene>
<sequence length="226" mass="24089">MRLRHVRNLLCALVAAVLLVPLTSGTARAANTSEPVIFVHGFSGKSGQFSTMTQNFRANGYADNQLYVFGYDSLRSNVTIAHQLSDYIDDVLRRTGASKVDIVTHSMGGLSSRYYIKHLGGADRVDDWVSLGGPNNGTAVAGFCNILITSCAEMSLGSSFLKNLNAGDPTPGNVTYTTFRSPCDLVIAPISSTILEGADNRRTACLGHIGMISNTGVINAVREVVS</sequence>
<proteinExistence type="predicted"/>
<protein>
    <submittedName>
        <fullName evidence="2">Alpha/beta hydrolase</fullName>
    </submittedName>
</protein>
<evidence type="ECO:0000313" key="2">
    <source>
        <dbReference type="EMBL" id="MBB0246132.1"/>
    </source>
</evidence>
<dbReference type="Pfam" id="PF01674">
    <property type="entry name" value="Lipase_2"/>
    <property type="match status" value="1"/>
</dbReference>
<keyword evidence="3" id="KW-1185">Reference proteome</keyword>
<dbReference type="PANTHER" id="PTHR32015:SF1">
    <property type="entry name" value="LIPASE"/>
    <property type="match status" value="1"/>
</dbReference>
<dbReference type="InterPro" id="IPR002918">
    <property type="entry name" value="Lipase_EstA/Esterase_EstB"/>
</dbReference>
<name>A0A7W3Y3B1_9ACTN</name>
<organism evidence="2 3">
    <name type="scientific">Streptomyces alkaliphilus</name>
    <dbReference type="NCBI Taxonomy" id="1472722"/>
    <lineage>
        <taxon>Bacteria</taxon>
        <taxon>Bacillati</taxon>
        <taxon>Actinomycetota</taxon>
        <taxon>Actinomycetes</taxon>
        <taxon>Kitasatosporales</taxon>
        <taxon>Streptomycetaceae</taxon>
        <taxon>Streptomyces</taxon>
    </lineage>
</organism>
<reference evidence="3" key="1">
    <citation type="submission" date="2019-10" db="EMBL/GenBank/DDBJ databases">
        <title>Streptomyces sp. nov., a novel actinobacterium isolated from alkaline environment.</title>
        <authorList>
            <person name="Golinska P."/>
        </authorList>
    </citation>
    <scope>NUCLEOTIDE SEQUENCE [LARGE SCALE GENOMIC DNA]</scope>
    <source>
        <strain evidence="3">DSM 42118</strain>
    </source>
</reference>